<reference evidence="7" key="1">
    <citation type="journal article" date="2023" name="Mol. Phylogenet. Evol.">
        <title>Genome-scale phylogeny and comparative genomics of the fungal order Sordariales.</title>
        <authorList>
            <person name="Hensen N."/>
            <person name="Bonometti L."/>
            <person name="Westerberg I."/>
            <person name="Brannstrom I.O."/>
            <person name="Guillou S."/>
            <person name="Cros-Aarteil S."/>
            <person name="Calhoun S."/>
            <person name="Haridas S."/>
            <person name="Kuo A."/>
            <person name="Mondo S."/>
            <person name="Pangilinan J."/>
            <person name="Riley R."/>
            <person name="LaButti K."/>
            <person name="Andreopoulos B."/>
            <person name="Lipzen A."/>
            <person name="Chen C."/>
            <person name="Yan M."/>
            <person name="Daum C."/>
            <person name="Ng V."/>
            <person name="Clum A."/>
            <person name="Steindorff A."/>
            <person name="Ohm R.A."/>
            <person name="Martin F."/>
            <person name="Silar P."/>
            <person name="Natvig D.O."/>
            <person name="Lalanne C."/>
            <person name="Gautier V."/>
            <person name="Ament-Velasquez S.L."/>
            <person name="Kruys A."/>
            <person name="Hutchinson M.I."/>
            <person name="Powell A.J."/>
            <person name="Barry K."/>
            <person name="Miller A.N."/>
            <person name="Grigoriev I.V."/>
            <person name="Debuchy R."/>
            <person name="Gladieux P."/>
            <person name="Hiltunen Thoren M."/>
            <person name="Johannesson H."/>
        </authorList>
    </citation>
    <scope>NUCLEOTIDE SEQUENCE</scope>
    <source>
        <strain evidence="7">PSN243</strain>
    </source>
</reference>
<comment type="caution">
    <text evidence="7">The sequence shown here is derived from an EMBL/GenBank/DDBJ whole genome shotgun (WGS) entry which is preliminary data.</text>
</comment>
<keyword evidence="3" id="KW-0274">FAD</keyword>
<comment type="similarity">
    <text evidence="1">Belongs to the FAD-binding oxidoreductase/transferase type 4 family.</text>
</comment>
<evidence type="ECO:0000256" key="5">
    <source>
        <dbReference type="SAM" id="MobiDB-lite"/>
    </source>
</evidence>
<dbReference type="FunFam" id="3.30.465.10:FF:000014">
    <property type="entry name" value="D-lactate dehydrogenase (Cytochrome), putative"/>
    <property type="match status" value="1"/>
</dbReference>
<dbReference type="Gene3D" id="1.10.45.10">
    <property type="entry name" value="Vanillyl-alcohol Oxidase, Chain A, domain 4"/>
    <property type="match status" value="1"/>
</dbReference>
<dbReference type="Pfam" id="PF05183">
    <property type="entry name" value="RdRP"/>
    <property type="match status" value="1"/>
</dbReference>
<evidence type="ECO:0000313" key="8">
    <source>
        <dbReference type="Proteomes" id="UP001321760"/>
    </source>
</evidence>
<dbReference type="FunFam" id="3.30.70.2740:FF:000001">
    <property type="entry name" value="D-lactate dehydrogenase mitochondrial"/>
    <property type="match status" value="1"/>
</dbReference>
<reference evidence="7" key="2">
    <citation type="submission" date="2023-05" db="EMBL/GenBank/DDBJ databases">
        <authorList>
            <consortium name="Lawrence Berkeley National Laboratory"/>
            <person name="Steindorff A."/>
            <person name="Hensen N."/>
            <person name="Bonometti L."/>
            <person name="Westerberg I."/>
            <person name="Brannstrom I.O."/>
            <person name="Guillou S."/>
            <person name="Cros-Aarteil S."/>
            <person name="Calhoun S."/>
            <person name="Haridas S."/>
            <person name="Kuo A."/>
            <person name="Mondo S."/>
            <person name="Pangilinan J."/>
            <person name="Riley R."/>
            <person name="Labutti K."/>
            <person name="Andreopoulos B."/>
            <person name="Lipzen A."/>
            <person name="Chen C."/>
            <person name="Yanf M."/>
            <person name="Daum C."/>
            <person name="Ng V."/>
            <person name="Clum A."/>
            <person name="Ohm R."/>
            <person name="Martin F."/>
            <person name="Silar P."/>
            <person name="Natvig D."/>
            <person name="Lalanne C."/>
            <person name="Gautier V."/>
            <person name="Ament-Velasquez S.L."/>
            <person name="Kruys A."/>
            <person name="Hutchinson M.I."/>
            <person name="Powell A.J."/>
            <person name="Barry K."/>
            <person name="Miller A.N."/>
            <person name="Grigoriev I.V."/>
            <person name="Debuchy R."/>
            <person name="Gladieux P."/>
            <person name="Thoren M.H."/>
            <person name="Johannesson H."/>
        </authorList>
    </citation>
    <scope>NUCLEOTIDE SEQUENCE</scope>
    <source>
        <strain evidence="7">PSN243</strain>
    </source>
</reference>
<proteinExistence type="inferred from homology"/>
<dbReference type="GO" id="GO:0003723">
    <property type="term" value="F:RNA binding"/>
    <property type="evidence" value="ECO:0007669"/>
    <property type="project" value="UniProtKB-KW"/>
</dbReference>
<dbReference type="SUPFAM" id="SSF55103">
    <property type="entry name" value="FAD-linked oxidases, C-terminal domain"/>
    <property type="match status" value="1"/>
</dbReference>
<organism evidence="7 8">
    <name type="scientific">Podospora aff. communis PSN243</name>
    <dbReference type="NCBI Taxonomy" id="3040156"/>
    <lineage>
        <taxon>Eukaryota</taxon>
        <taxon>Fungi</taxon>
        <taxon>Dikarya</taxon>
        <taxon>Ascomycota</taxon>
        <taxon>Pezizomycotina</taxon>
        <taxon>Sordariomycetes</taxon>
        <taxon>Sordariomycetidae</taxon>
        <taxon>Sordariales</taxon>
        <taxon>Podosporaceae</taxon>
        <taxon>Podospora</taxon>
    </lineage>
</organism>
<dbReference type="Proteomes" id="UP001321760">
    <property type="component" value="Unassembled WGS sequence"/>
</dbReference>
<dbReference type="InterPro" id="IPR004113">
    <property type="entry name" value="FAD-bd_oxidored_4_C"/>
</dbReference>
<dbReference type="Pfam" id="PF01565">
    <property type="entry name" value="FAD_binding_4"/>
    <property type="match status" value="1"/>
</dbReference>
<accession>A0AAV9GWU5</accession>
<feature type="compositionally biased region" description="Acidic residues" evidence="5">
    <location>
        <begin position="1670"/>
        <end position="1683"/>
    </location>
</feature>
<evidence type="ECO:0000313" key="7">
    <source>
        <dbReference type="EMBL" id="KAK4452876.1"/>
    </source>
</evidence>
<dbReference type="GO" id="GO:0071949">
    <property type="term" value="F:FAD binding"/>
    <property type="evidence" value="ECO:0007669"/>
    <property type="project" value="InterPro"/>
</dbReference>
<dbReference type="InterPro" id="IPR016171">
    <property type="entry name" value="Vanillyl_alc_oxidase_C-sub2"/>
</dbReference>
<evidence type="ECO:0000256" key="1">
    <source>
        <dbReference type="ARBA" id="ARBA00008000"/>
    </source>
</evidence>
<dbReference type="InterPro" id="IPR036318">
    <property type="entry name" value="FAD-bd_PCMH-like_sf"/>
</dbReference>
<dbReference type="PROSITE" id="PS51387">
    <property type="entry name" value="FAD_PCMH"/>
    <property type="match status" value="1"/>
</dbReference>
<protein>
    <submittedName>
        <fullName evidence="7">RNA dependent RNA polymerase-domain-containing protein</fullName>
    </submittedName>
</protein>
<dbReference type="InterPro" id="IPR016169">
    <property type="entry name" value="FAD-bd_PCMH_sub2"/>
</dbReference>
<dbReference type="Gene3D" id="3.30.70.2740">
    <property type="match status" value="1"/>
</dbReference>
<feature type="region of interest" description="Disordered" evidence="5">
    <location>
        <begin position="1670"/>
        <end position="1696"/>
    </location>
</feature>
<evidence type="ECO:0000256" key="3">
    <source>
        <dbReference type="ARBA" id="ARBA00022827"/>
    </source>
</evidence>
<dbReference type="InterPro" id="IPR006094">
    <property type="entry name" value="Oxid_FAD_bind_N"/>
</dbReference>
<dbReference type="GO" id="GO:0016491">
    <property type="term" value="F:oxidoreductase activity"/>
    <property type="evidence" value="ECO:0007669"/>
    <property type="project" value="UniProtKB-KW"/>
</dbReference>
<dbReference type="GO" id="GO:0031380">
    <property type="term" value="C:nuclear RNA-directed RNA polymerase complex"/>
    <property type="evidence" value="ECO:0007669"/>
    <property type="project" value="TreeGrafter"/>
</dbReference>
<dbReference type="PANTHER" id="PTHR23079:SF55">
    <property type="entry name" value="RNA-DIRECTED RNA POLYMERASE"/>
    <property type="match status" value="1"/>
</dbReference>
<dbReference type="PANTHER" id="PTHR23079">
    <property type="entry name" value="RNA-DEPENDENT RNA POLYMERASE"/>
    <property type="match status" value="1"/>
</dbReference>
<dbReference type="SUPFAM" id="SSF56176">
    <property type="entry name" value="FAD-binding/transporter-associated domain-like"/>
    <property type="match status" value="1"/>
</dbReference>
<keyword evidence="2" id="KW-0285">Flavoprotein</keyword>
<name>A0AAV9GWU5_9PEZI</name>
<evidence type="ECO:0000259" key="6">
    <source>
        <dbReference type="PROSITE" id="PS51387"/>
    </source>
</evidence>
<keyword evidence="8" id="KW-1185">Reference proteome</keyword>
<dbReference type="Pfam" id="PF02913">
    <property type="entry name" value="FAD-oxidase_C"/>
    <property type="match status" value="1"/>
</dbReference>
<evidence type="ECO:0000256" key="4">
    <source>
        <dbReference type="ARBA" id="ARBA00023002"/>
    </source>
</evidence>
<dbReference type="InterPro" id="IPR007855">
    <property type="entry name" value="RDRP"/>
</dbReference>
<feature type="domain" description="FAD-binding PCMH-type" evidence="6">
    <location>
        <begin position="55"/>
        <end position="234"/>
    </location>
</feature>
<dbReference type="EMBL" id="MU865922">
    <property type="protein sequence ID" value="KAK4452876.1"/>
    <property type="molecule type" value="Genomic_DNA"/>
</dbReference>
<evidence type="ECO:0000256" key="2">
    <source>
        <dbReference type="ARBA" id="ARBA00022630"/>
    </source>
</evidence>
<dbReference type="InterPro" id="IPR057596">
    <property type="entry name" value="RDRP_core"/>
</dbReference>
<dbReference type="GO" id="GO:0003968">
    <property type="term" value="F:RNA-directed RNA polymerase activity"/>
    <property type="evidence" value="ECO:0007669"/>
    <property type="project" value="UniProtKB-KW"/>
</dbReference>
<dbReference type="GO" id="GO:0030422">
    <property type="term" value="P:siRNA processing"/>
    <property type="evidence" value="ECO:0007669"/>
    <property type="project" value="TreeGrafter"/>
</dbReference>
<gene>
    <name evidence="7" type="ORF">QBC34DRAFT_446697</name>
</gene>
<sequence>MLMDGGFTPPRYASMREMEQALAEIRTELGGSDIISTDPEDLHAHGYSEWSTVNPEGLPVAVAYPRSTEQVSTIARVCHKYRIPIIPYSGGSSLEGNFSAPFGGISVDFAYMDKIVQFNKDDMDVVVQPSIGWQDLNEQLVKMGSGLFFPIDPGPSAKVGGMIGTNCSGTNAVKYGTMKDWVINLTVVLADGTVIKTRRRPRKSSAGYNLNGLFVGSEGTLGLVTEATLKLTVIPEEFSVAVVTFPSIRDAASAAAGVMQTGIPVAAMEIMDEVQMKVVNMGGATAPRVWKEMPTLFFKFSGTKAGVKENISLVQRITKANNGSNFEFAKDAREQKLLWSARKESLWSMLALRKDGEEVWSTDVAVPFSRLADIIEVSKKEMDDLGLFASILGHIGDGNFHESIIYNRRDKGEREKVEACVKNMVKRALEMEGTCTGEHSIGYGKKESLLWEVGPDTLGVMKAIKSALDPHWIMFVPLNPVTMEWRTRRSATIILRDVKPNTTTHDIYQSLESYGQIARVEIDERRPIRTANVIFEPPPHNVSFFVHGQCKIQGDRPYWAWVGFLHQAGAEQDIRTPIGNLCPQVTTLDLSSIAFGFLLEPTVFMSKSVVTAPTGKTPLNLSIDFKGTTFIVNFWARAALSGPALDVRKYKLDINFDNVKRMYRVGSGARTGLIMVLNHPPKVSRMRGDLTRTFQENRLVWDKRDMWMRCTEVSRLSDRALGALSLQDNHQIIDFGRWTTYWFNVDENLRDWNLELLDGTFTRTADSDADLWTLLDRPEVPAAAEEDLLSLGEIAPAPLPFDVRYQLEVCISHGVLNEHNIGEPFIKKLTELAEIKVLEYNRARLLLEYAADQGKRIYDPMELFRDQSALEYIPSTARLPDHCALVRKATITPTKLYFNTPTVETTNRVIRQYKPVQDNFLRIQFADETGKIRGCEDDRDDRIYVRAFRVLTKGIKMGNVEWKFLAFGNSQIRESGAYFFCETEDVTCESIRKWMGRFGHIKIVAKYAARLGQCFSTTRPVPKTITPRIVKIEDVEKGNYCFTDGVGKISPLLASMVAQDWNISLAPSAFQFRMGGCKGVLVTWPGIPGVEVHIRKSQEKFLAEFNGLEIIRCSQYSSATLNRQTITILSCLGVPAQVFVDMMNEQLANYDRAMKDPSKAADLLSRYVDENHMTKTIEEMILNGFMDSQEPFVRILVRLWRSWSIKALKEKARLIVDKGAFVLGGVDETGTLRGYRSPTSDRAGRIGADSLPEIFLQVPDPDDKKQYKAITGICIVGRNPSLHPGDIRVVNAVDSPELRHIRDVVIFPQGGDRDIPSMCSGGDLDGDDFFVIWDERLLPKEWSHPPMDYTPQQPLVEKNDVAADALKQFFVLYMKYNNLGLVAHAHLAAADSEDQGAKSSKCLNLAKLHSHAVDYAKTGKPAKWERKLEPRQWPHFMEKKRRSSYHSTTALGQLYDMVQSPVFDVKDDYEKPFDQRILNRYKLPNGILKKARRLKTQYDIAMRRVMAQLEVGSEFELWTGFVMSKPRYGSDYKVQEKVGQESYTLKKLFRDLCIKDAGVAGGTHDIENFGPFVAAMYRVTLEEVRIALHEARQPHVMPDGNVARRRISTRSMPLISFPWLFDGVLGEIAGEVTSDDADLDADEESMSYTRMNDGQLIHRGEILHLFHHDDDDDEDEYWGGDEASEPKAPQPPEGLEPDELAAEIDLIDLAEPETETLHHKAVPDASGGYLGDLAQLMNVSNSELSGTETHGELSSDCFEDFGTATVTSADQTNDEVNVEIEGVTQEAPWERLLRAAASDK</sequence>
<dbReference type="InterPro" id="IPR016164">
    <property type="entry name" value="FAD-linked_Oxase-like_C"/>
</dbReference>
<dbReference type="InterPro" id="IPR016166">
    <property type="entry name" value="FAD-bd_PCMH"/>
</dbReference>
<keyword evidence="4" id="KW-0560">Oxidoreductase</keyword>
<dbReference type="Gene3D" id="3.30.465.10">
    <property type="match status" value="1"/>
</dbReference>